<dbReference type="EMBL" id="JABBVZ010000167">
    <property type="protein sequence ID" value="NMP24877.1"/>
    <property type="molecule type" value="Genomic_DNA"/>
</dbReference>
<protein>
    <submittedName>
        <fullName evidence="3">Uncharacterized protein</fullName>
    </submittedName>
</protein>
<proteinExistence type="predicted"/>
<gene>
    <name evidence="3" type="ORF">HIJ39_21455</name>
</gene>
<evidence type="ECO:0000256" key="1">
    <source>
        <dbReference type="SAM" id="MobiDB-lite"/>
    </source>
</evidence>
<keyword evidence="2" id="KW-0732">Signal</keyword>
<comment type="caution">
    <text evidence="3">The sequence shown here is derived from an EMBL/GenBank/DDBJ whole genome shotgun (WGS) entry which is preliminary data.</text>
</comment>
<feature type="chain" id="PRO_5031454205" evidence="2">
    <location>
        <begin position="30"/>
        <end position="385"/>
    </location>
</feature>
<dbReference type="Proteomes" id="UP000533476">
    <property type="component" value="Unassembled WGS sequence"/>
</dbReference>
<feature type="compositionally biased region" description="Low complexity" evidence="1">
    <location>
        <begin position="39"/>
        <end position="60"/>
    </location>
</feature>
<feature type="signal peptide" evidence="2">
    <location>
        <begin position="1"/>
        <end position="29"/>
    </location>
</feature>
<keyword evidence="4" id="KW-1185">Reference proteome</keyword>
<evidence type="ECO:0000313" key="3">
    <source>
        <dbReference type="EMBL" id="NMP24877.1"/>
    </source>
</evidence>
<dbReference type="PROSITE" id="PS51257">
    <property type="entry name" value="PROKAR_LIPOPROTEIN"/>
    <property type="match status" value="1"/>
</dbReference>
<name>A0A7Y0L8E2_9FIRM</name>
<accession>A0A7Y0L8E2</accession>
<evidence type="ECO:0000256" key="2">
    <source>
        <dbReference type="SAM" id="SignalP"/>
    </source>
</evidence>
<organism evidence="3 4">
    <name type="scientific">Sulfobacillus harzensis</name>
    <dbReference type="NCBI Taxonomy" id="2729629"/>
    <lineage>
        <taxon>Bacteria</taxon>
        <taxon>Bacillati</taxon>
        <taxon>Bacillota</taxon>
        <taxon>Clostridia</taxon>
        <taxon>Eubacteriales</taxon>
        <taxon>Clostridiales Family XVII. Incertae Sedis</taxon>
        <taxon>Sulfobacillus</taxon>
    </lineage>
</organism>
<reference evidence="3 4" key="1">
    <citation type="submission" date="2020-04" db="EMBL/GenBank/DDBJ databases">
        <authorList>
            <person name="Zhang R."/>
            <person name="Schippers A."/>
        </authorList>
    </citation>
    <scope>NUCLEOTIDE SEQUENCE [LARGE SCALE GENOMIC DNA]</scope>
    <source>
        <strain evidence="3 4">DSM 109850</strain>
    </source>
</reference>
<dbReference type="RefSeq" id="WP_169103082.1">
    <property type="nucleotide sequence ID" value="NZ_JABBVZ010000167.1"/>
</dbReference>
<dbReference type="AlphaFoldDB" id="A0A7Y0L8E2"/>
<evidence type="ECO:0000313" key="4">
    <source>
        <dbReference type="Proteomes" id="UP000533476"/>
    </source>
</evidence>
<sequence>MVRQRMLGTVGAIALTAILAGCGASSGSAFTLPSNQPQTATPSTSSSTSARATSPSLSPTETSAAPEILSKAGSLETNVSWPLAGAKLSNTGRPMSSEQFTSAGFTIDGVHWTWPQSDPNPDDYLVVPTVVAGKPFLVWAHLGAHTGTGFSFDPSQPSTVWMTPWTKTGGRLDSNATLITNDIPPVWSKSGQWNFPNPDTKPGSPSVNQMAETAWTGWFHWGSVADPYTPTAAKRGSTASTVAWPSTLSPAYNGVVLVVTTKLLGANQGQSSNVYYLNLTTRRIVGLASLTNGGGFFDALASWNGLVVTGESTDDTADTPFPSAMVAYNQRTGKRQWIQRSNPDAAGFTGGYQIIGHALQNQDGAHVATLNISVAELYGPSPNPF</sequence>
<feature type="region of interest" description="Disordered" evidence="1">
    <location>
        <begin position="33"/>
        <end position="65"/>
    </location>
</feature>